<comment type="caution">
    <text evidence="3">The sequence shown here is derived from an EMBL/GenBank/DDBJ whole genome shotgun (WGS) entry which is preliminary data.</text>
</comment>
<evidence type="ECO:0000259" key="2">
    <source>
        <dbReference type="SMART" id="SM00943"/>
    </source>
</evidence>
<name>A0ABS4W3A8_9PSEU</name>
<dbReference type="Gene3D" id="3.40.50.300">
    <property type="entry name" value="P-loop containing nucleotide triphosphate hydrolases"/>
    <property type="match status" value="1"/>
</dbReference>
<feature type="region of interest" description="Disordered" evidence="1">
    <location>
        <begin position="297"/>
        <end position="316"/>
    </location>
</feature>
<dbReference type="SUPFAM" id="SSF52540">
    <property type="entry name" value="P-loop containing nucleoside triphosphate hydrolases"/>
    <property type="match status" value="1"/>
</dbReference>
<evidence type="ECO:0000313" key="4">
    <source>
        <dbReference type="Proteomes" id="UP001519295"/>
    </source>
</evidence>
<reference evidence="3 4" key="1">
    <citation type="submission" date="2021-03" db="EMBL/GenBank/DDBJ databases">
        <title>Sequencing the genomes of 1000 actinobacteria strains.</title>
        <authorList>
            <person name="Klenk H.-P."/>
        </authorList>
    </citation>
    <scope>NUCLEOTIDE SEQUENCE [LARGE SCALE GENOMIC DNA]</scope>
    <source>
        <strain evidence="3 4">DSM 45256</strain>
    </source>
</reference>
<gene>
    <name evidence="3" type="ORF">JOF36_006389</name>
</gene>
<feature type="domain" description="DNA primase/polymerase bifunctional N-terminal" evidence="2">
    <location>
        <begin position="20"/>
        <end position="173"/>
    </location>
</feature>
<dbReference type="SMART" id="SM00943">
    <property type="entry name" value="Prim-Pol"/>
    <property type="match status" value="1"/>
</dbReference>
<accession>A0ABS4W3A8</accession>
<evidence type="ECO:0000313" key="3">
    <source>
        <dbReference type="EMBL" id="MBP2370693.1"/>
    </source>
</evidence>
<sequence length="718" mass="77400">MNKPLFVPLIDEDADSFTIARALAEAGFYVLPTRNTGDAKHAGSVLGTGWPAKSSRDPEQIRDWFANTDHRVAIHCGRSGLIVADVDDPDKVTPELATAVAALKPPFQSTREEQPRRGHYLFAQPPGRRIGNRAGETGREWGEWRGDNGIILVGGPGRVWRQTEEVPELPRNVSDLLPDVGDTASAVGDAEIERFVAEHKLNLSAKSLDAIIAGFNAEVDAGASRHVAATGAACWVVREAMEGRFPARTGLRRLADEFVAALTETGRDGRAITRPQAENEFESIVGWAVAQEWRPGTPGISDETTPPAEDPTAGVRERARQIQVDLETERLRIKEQARQQLDAERLANAPAVEDVVVWDDALETLPPPRMLVTRLIPACAVGWLGGPSGSYKSFVGVGITASIAYGVPALEGAGLTPREQLKVLYVAAEGSSGVGLRLRAVRRRLDITATRGVALYPRAFDLGSPADTERMIRFALANRIGFIVVDTWRQTTVGVEENDNTAVGIVMRRLIEVRDEHGIGSLLIDHTNKSAQGLADLGGAGAKRANADYVLMIDLPNGNRDADQQRTLRVAKFKDAPDGETWPIRLARVPEIVDEDGVPAAVAIIGAVAGAEALLGDRGGDWWTDLATDSVPEQVARLTGRGSDAARDVYRVLAFIGDREEGSTRGALIRAVNAAPGRDYSDSSVDRGLRMLRDDAQVIANVSKGRFALSDQHLHGAA</sequence>
<dbReference type="Pfam" id="PF09250">
    <property type="entry name" value="Prim-Pol"/>
    <property type="match status" value="1"/>
</dbReference>
<protein>
    <recommendedName>
        <fullName evidence="2">DNA primase/polymerase bifunctional N-terminal domain-containing protein</fullName>
    </recommendedName>
</protein>
<evidence type="ECO:0000256" key="1">
    <source>
        <dbReference type="SAM" id="MobiDB-lite"/>
    </source>
</evidence>
<dbReference type="InterPro" id="IPR027417">
    <property type="entry name" value="P-loop_NTPase"/>
</dbReference>
<keyword evidence="4" id="KW-1185">Reference proteome</keyword>
<dbReference type="RefSeq" id="WP_210034172.1">
    <property type="nucleotide sequence ID" value="NZ_JAGINU010000001.1"/>
</dbReference>
<dbReference type="Pfam" id="PF13481">
    <property type="entry name" value="AAA_25"/>
    <property type="match status" value="1"/>
</dbReference>
<dbReference type="EMBL" id="JAGINU010000001">
    <property type="protein sequence ID" value="MBP2370693.1"/>
    <property type="molecule type" value="Genomic_DNA"/>
</dbReference>
<dbReference type="InterPro" id="IPR015330">
    <property type="entry name" value="DNA_primase/pol_bifunc_N"/>
</dbReference>
<dbReference type="Proteomes" id="UP001519295">
    <property type="component" value="Unassembled WGS sequence"/>
</dbReference>
<dbReference type="SUPFAM" id="SSF56747">
    <property type="entry name" value="Prim-pol domain"/>
    <property type="match status" value="1"/>
</dbReference>
<organism evidence="3 4">
    <name type="scientific">Pseudonocardia parietis</name>
    <dbReference type="NCBI Taxonomy" id="570936"/>
    <lineage>
        <taxon>Bacteria</taxon>
        <taxon>Bacillati</taxon>
        <taxon>Actinomycetota</taxon>
        <taxon>Actinomycetes</taxon>
        <taxon>Pseudonocardiales</taxon>
        <taxon>Pseudonocardiaceae</taxon>
        <taxon>Pseudonocardia</taxon>
    </lineage>
</organism>
<proteinExistence type="predicted"/>